<feature type="transmembrane region" description="Helical" evidence="10">
    <location>
        <begin position="70"/>
        <end position="94"/>
    </location>
</feature>
<comment type="subcellular location">
    <subcellularLocation>
        <location evidence="1">Cell membrane</location>
        <topology evidence="1">Multi-pass membrane protein</topology>
    </subcellularLocation>
</comment>
<evidence type="ECO:0000256" key="7">
    <source>
        <dbReference type="ARBA" id="ARBA00023065"/>
    </source>
</evidence>
<keyword evidence="4" id="KW-1003">Cell membrane</keyword>
<reference evidence="11 12" key="1">
    <citation type="journal article" date="2013" name="BMC Microbiol.">
        <title>Identification of the type II cytochrome c maturation pathway in anammox bacteria by comparative genomics.</title>
        <authorList>
            <person name="Ferousi C."/>
            <person name="Speth D.R."/>
            <person name="Reimann J."/>
            <person name="Op den Camp H.J."/>
            <person name="Allen J.W."/>
            <person name="Keltjens J.T."/>
            <person name="Jetten M.S."/>
        </authorList>
    </citation>
    <scope>NUCLEOTIDE SEQUENCE [LARGE SCALE GENOMIC DNA]</scope>
    <source>
        <strain evidence="11">RU1</strain>
    </source>
</reference>
<keyword evidence="8 10" id="KW-0472">Membrane</keyword>
<evidence type="ECO:0000256" key="9">
    <source>
        <dbReference type="ARBA" id="ARBA00031636"/>
    </source>
</evidence>
<dbReference type="GO" id="GO:0042910">
    <property type="term" value="F:xenobiotic transmembrane transporter activity"/>
    <property type="evidence" value="ECO:0007669"/>
    <property type="project" value="InterPro"/>
</dbReference>
<keyword evidence="6 10" id="KW-1133">Transmembrane helix</keyword>
<feature type="transmembrane region" description="Helical" evidence="10">
    <location>
        <begin position="191"/>
        <end position="210"/>
    </location>
</feature>
<evidence type="ECO:0000256" key="8">
    <source>
        <dbReference type="ARBA" id="ARBA00023136"/>
    </source>
</evidence>
<dbReference type="Pfam" id="PF01554">
    <property type="entry name" value="MatE"/>
    <property type="match status" value="2"/>
</dbReference>
<feature type="transmembrane region" description="Helical" evidence="10">
    <location>
        <begin position="439"/>
        <end position="463"/>
    </location>
</feature>
<comment type="caution">
    <text evidence="11">The sequence shown here is derived from an EMBL/GenBank/DDBJ whole genome shotgun (WGS) entry which is preliminary data.</text>
</comment>
<dbReference type="InterPro" id="IPR002528">
    <property type="entry name" value="MATE_fam"/>
</dbReference>
<dbReference type="CDD" id="cd13137">
    <property type="entry name" value="MATE_NorM_like"/>
    <property type="match status" value="1"/>
</dbReference>
<evidence type="ECO:0000256" key="10">
    <source>
        <dbReference type="SAM" id="Phobius"/>
    </source>
</evidence>
<evidence type="ECO:0000313" key="11">
    <source>
        <dbReference type="EMBL" id="KKO20016.1"/>
    </source>
</evidence>
<evidence type="ECO:0000256" key="6">
    <source>
        <dbReference type="ARBA" id="ARBA00022989"/>
    </source>
</evidence>
<dbReference type="PIRSF" id="PIRSF006603">
    <property type="entry name" value="DinF"/>
    <property type="match status" value="1"/>
</dbReference>
<feature type="transmembrane region" description="Helical" evidence="10">
    <location>
        <begin position="272"/>
        <end position="300"/>
    </location>
</feature>
<evidence type="ECO:0000256" key="3">
    <source>
        <dbReference type="ARBA" id="ARBA00022449"/>
    </source>
</evidence>
<dbReference type="InterPro" id="IPR050222">
    <property type="entry name" value="MATE_MdtK"/>
</dbReference>
<feature type="transmembrane region" description="Helical" evidence="10">
    <location>
        <begin position="115"/>
        <end position="138"/>
    </location>
</feature>
<feature type="transmembrane region" description="Helical" evidence="10">
    <location>
        <begin position="412"/>
        <end position="433"/>
    </location>
</feature>
<evidence type="ECO:0000256" key="1">
    <source>
        <dbReference type="ARBA" id="ARBA00004651"/>
    </source>
</evidence>
<keyword evidence="12" id="KW-1185">Reference proteome</keyword>
<feature type="transmembrane region" description="Helical" evidence="10">
    <location>
        <begin position="216"/>
        <end position="238"/>
    </location>
</feature>
<proteinExistence type="predicted"/>
<evidence type="ECO:0000256" key="2">
    <source>
        <dbReference type="ARBA" id="ARBA00022448"/>
    </source>
</evidence>
<evidence type="ECO:0000256" key="4">
    <source>
        <dbReference type="ARBA" id="ARBA00022475"/>
    </source>
</evidence>
<feature type="transmembrane region" description="Helical" evidence="10">
    <location>
        <begin position="344"/>
        <end position="363"/>
    </location>
</feature>
<dbReference type="GO" id="GO:0006811">
    <property type="term" value="P:monoatomic ion transport"/>
    <property type="evidence" value="ECO:0007669"/>
    <property type="project" value="UniProtKB-KW"/>
</dbReference>
<name>A0A0M2UYF7_9BACT</name>
<organism evidence="11 12">
    <name type="scientific">Candidatus Brocadia fulgida</name>
    <dbReference type="NCBI Taxonomy" id="380242"/>
    <lineage>
        <taxon>Bacteria</taxon>
        <taxon>Pseudomonadati</taxon>
        <taxon>Planctomycetota</taxon>
        <taxon>Candidatus Brocadiia</taxon>
        <taxon>Candidatus Brocadiales</taxon>
        <taxon>Candidatus Brocadiaceae</taxon>
        <taxon>Candidatus Brocadia</taxon>
    </lineage>
</organism>
<dbReference type="EMBL" id="LAQJ01000136">
    <property type="protein sequence ID" value="KKO20016.1"/>
    <property type="molecule type" value="Genomic_DNA"/>
</dbReference>
<keyword evidence="7" id="KW-0406">Ion transport</keyword>
<dbReference type="AlphaFoldDB" id="A0A0M2UYF7"/>
<dbReference type="PANTHER" id="PTHR43298">
    <property type="entry name" value="MULTIDRUG RESISTANCE PROTEIN NORM-RELATED"/>
    <property type="match status" value="1"/>
</dbReference>
<feature type="transmembrane region" description="Helical" evidence="10">
    <location>
        <begin position="378"/>
        <end position="400"/>
    </location>
</feature>
<feature type="transmembrane region" description="Helical" evidence="10">
    <location>
        <begin position="158"/>
        <end position="179"/>
    </location>
</feature>
<keyword evidence="3" id="KW-0050">Antiport</keyword>
<keyword evidence="2" id="KW-0813">Transport</keyword>
<dbReference type="NCBIfam" id="TIGR00797">
    <property type="entry name" value="matE"/>
    <property type="match status" value="1"/>
</dbReference>
<dbReference type="PANTHER" id="PTHR43298:SF2">
    <property type="entry name" value="FMN_FAD EXPORTER YEEO-RELATED"/>
    <property type="match status" value="1"/>
</dbReference>
<dbReference type="GO" id="GO:0005886">
    <property type="term" value="C:plasma membrane"/>
    <property type="evidence" value="ECO:0007669"/>
    <property type="project" value="UniProtKB-SubCell"/>
</dbReference>
<dbReference type="Proteomes" id="UP000034954">
    <property type="component" value="Unassembled WGS sequence"/>
</dbReference>
<accession>A0A0M2UYF7</accession>
<gene>
    <name evidence="11" type="ORF">BROFUL_01288</name>
</gene>
<dbReference type="InterPro" id="IPR048279">
    <property type="entry name" value="MdtK-like"/>
</dbReference>
<protein>
    <recommendedName>
        <fullName evidence="9">Multidrug-efflux transporter</fullName>
    </recommendedName>
</protein>
<evidence type="ECO:0000313" key="12">
    <source>
        <dbReference type="Proteomes" id="UP000034954"/>
    </source>
</evidence>
<keyword evidence="5 10" id="KW-0812">Transmembrane</keyword>
<feature type="transmembrane region" description="Helical" evidence="10">
    <location>
        <begin position="312"/>
        <end position="332"/>
    </location>
</feature>
<sequence length="473" mass="51046">MCLFFDGNFYNTAASLSHKITDIGMSMLDLTENNLNKNIFKLSIPLIIENILHMSVFISDTLMVARLGTAAIAAVGLAGTIFFIISIIFSSLNIGSASIIARHVGAKEIGAAQMVAAQSITLSLLLGILASPFLVLFARKMLVFMSAEPIIVDLGVGYLQIVCGFLVFRLIMLACSGILRGAGDTRTPMKVTLVVNIMNILLNWLLIFGIGPFPGLGVPGVGCATVIAYMVGTGLLLAKLFAKGSVMKVSLQQMTRLHLETFKRIIRISIPVAIDTFLTQMGFMFFTKIVAILGTVSLAAHEIALRIESISFMPGFALAVSTATLVGQSLGAKNINLAFLSMKRSCYFALGLMGFFAVIFLLFPEQITGLFKPENKVHSLATVCLMISAIEQPALAVYMVYAGGLRGAGDTVSPMIVAIVGTLFLHVPLAYFFGITLQWGLAGVWFGAAIDWIIRAVAIYILYKRGRWRSVMV</sequence>
<dbReference type="GO" id="GO:0015297">
    <property type="term" value="F:antiporter activity"/>
    <property type="evidence" value="ECO:0007669"/>
    <property type="project" value="UniProtKB-KW"/>
</dbReference>
<evidence type="ECO:0000256" key="5">
    <source>
        <dbReference type="ARBA" id="ARBA00022692"/>
    </source>
</evidence>